<dbReference type="RefSeq" id="WP_150362887.1">
    <property type="nucleotide sequence ID" value="NZ_DACWUI010000002.1"/>
</dbReference>
<dbReference type="PANTHER" id="PTHR33420">
    <property type="entry name" value="FIMBRIAL SUBUNIT ELFA-RELATED"/>
    <property type="match status" value="1"/>
</dbReference>
<name>A0A6D2GCM6_SALER</name>
<evidence type="ECO:0000256" key="2">
    <source>
        <dbReference type="ARBA" id="ARBA00006671"/>
    </source>
</evidence>
<protein>
    <submittedName>
        <fullName evidence="8">Putative fimbrial protein</fullName>
    </submittedName>
</protein>
<evidence type="ECO:0000259" key="6">
    <source>
        <dbReference type="Pfam" id="PF00419"/>
    </source>
</evidence>
<dbReference type="EMBL" id="LR134141">
    <property type="protein sequence ID" value="VEA06154.1"/>
    <property type="molecule type" value="Genomic_DNA"/>
</dbReference>
<keyword evidence="3 5" id="KW-0732">Signal</keyword>
<organism evidence="8 9">
    <name type="scientific">Salmonella enterica subsp. salamae</name>
    <dbReference type="NCBI Taxonomy" id="59202"/>
    <lineage>
        <taxon>Bacteria</taxon>
        <taxon>Pseudomonadati</taxon>
        <taxon>Pseudomonadota</taxon>
        <taxon>Gammaproteobacteria</taxon>
        <taxon>Enterobacterales</taxon>
        <taxon>Enterobacteriaceae</taxon>
        <taxon>Salmonella</taxon>
    </lineage>
</organism>
<feature type="chain" id="PRO_5033880086" evidence="5">
    <location>
        <begin position="34"/>
        <end position="417"/>
    </location>
</feature>
<accession>A0A6D2GCM6</accession>
<reference evidence="7" key="1">
    <citation type="journal article" date="2018" name="Genome Biol.">
        <title>SKESA: strategic k-mer extension for scrupulous assemblies.</title>
        <authorList>
            <person name="Souvorov A."/>
            <person name="Agarwala R."/>
            <person name="Lipman D.J."/>
        </authorList>
    </citation>
    <scope>NUCLEOTIDE SEQUENCE</scope>
    <source>
        <strain evidence="7">12-2127</strain>
    </source>
</reference>
<dbReference type="SUPFAM" id="SSF49401">
    <property type="entry name" value="Bacterial adhesins"/>
    <property type="match status" value="1"/>
</dbReference>
<feature type="domain" description="Fimbrial-type adhesion" evidence="6">
    <location>
        <begin position="273"/>
        <end position="416"/>
    </location>
</feature>
<dbReference type="InterPro" id="IPR000259">
    <property type="entry name" value="Adhesion_dom_fimbrial"/>
</dbReference>
<dbReference type="GO" id="GO:0043709">
    <property type="term" value="P:cell adhesion involved in single-species biofilm formation"/>
    <property type="evidence" value="ECO:0007669"/>
    <property type="project" value="TreeGrafter"/>
</dbReference>
<dbReference type="Gene3D" id="2.60.40.1090">
    <property type="entry name" value="Fimbrial-type adhesion domain"/>
    <property type="match status" value="1"/>
</dbReference>
<dbReference type="Proteomes" id="UP000267858">
    <property type="component" value="Chromosome"/>
</dbReference>
<evidence type="ECO:0000256" key="3">
    <source>
        <dbReference type="ARBA" id="ARBA00022729"/>
    </source>
</evidence>
<dbReference type="EMBL" id="DAAMJT010000010">
    <property type="protein sequence ID" value="HAC6951788.1"/>
    <property type="molecule type" value="Genomic_DNA"/>
</dbReference>
<evidence type="ECO:0000256" key="1">
    <source>
        <dbReference type="ARBA" id="ARBA00004561"/>
    </source>
</evidence>
<dbReference type="PANTHER" id="PTHR33420:SF12">
    <property type="entry name" value="FIMBRIN-LIKE PROTEIN FIMI-RELATED"/>
    <property type="match status" value="1"/>
</dbReference>
<proteinExistence type="inferred from homology"/>
<gene>
    <name evidence="8" type="primary">staG</name>
    <name evidence="7" type="ORF">G0D74_08695</name>
    <name evidence="8" type="ORF">NCTC5773_04091</name>
</gene>
<evidence type="ECO:0000256" key="4">
    <source>
        <dbReference type="ARBA" id="ARBA00023263"/>
    </source>
</evidence>
<dbReference type="InterPro" id="IPR050263">
    <property type="entry name" value="Bact_Fimbrial_Adh_Pro"/>
</dbReference>
<evidence type="ECO:0000313" key="7">
    <source>
        <dbReference type="EMBL" id="HAC6951788.1"/>
    </source>
</evidence>
<dbReference type="GO" id="GO:0009289">
    <property type="term" value="C:pilus"/>
    <property type="evidence" value="ECO:0007669"/>
    <property type="project" value="UniProtKB-SubCell"/>
</dbReference>
<dbReference type="AlphaFoldDB" id="A0A6D2GCM6"/>
<sequence length="417" mass="45704">MMITTNNNMPRYRRFYAPFLAIAMLFLSSPAQAYYSYIVGNLNSQTTVSKNHGPTSDVTYTMQRIMGKTVAYHNESALRELVVYDWGNMDTSTGGGYAYCIAHESFDAPLRIMRGYGTPAGQTPDGHAMWKTNITGLYFAVEVYALYAANSTLSTQLPFWMDSYYVDLHFTPTTSGNLKANCDSTIVNTYALAGGIGFSTRIHLYADNTFRPDSDTPITDVDFPKPDGFDLRFENSTTMAEASHKIDFNFDTTGFNAVWPSCLANTVSGNNVNGSTLNFGAYSRKEIMDGLGAVPFQINLTNCSYIKNIEVKLASNSIGTDNTLLSNTLTDSSAASGIGVQIEGVQTNLSSQMVLIPGNANSVYKYSPYASQDKYIDSANEYPANTLNFLATLKQDSNKTITAGEFKATGTFQITYP</sequence>
<comment type="subcellular location">
    <subcellularLocation>
        <location evidence="1">Fimbrium</location>
    </subcellularLocation>
</comment>
<reference evidence="7" key="2">
    <citation type="submission" date="2018-07" db="EMBL/GenBank/DDBJ databases">
        <authorList>
            <consortium name="NCBI Pathogen Detection Project"/>
        </authorList>
    </citation>
    <scope>NUCLEOTIDE SEQUENCE</scope>
    <source>
        <strain evidence="7">12-2127</strain>
    </source>
</reference>
<evidence type="ECO:0000313" key="8">
    <source>
        <dbReference type="EMBL" id="VEA06154.1"/>
    </source>
</evidence>
<evidence type="ECO:0000313" key="9">
    <source>
        <dbReference type="Proteomes" id="UP000267858"/>
    </source>
</evidence>
<comment type="similarity">
    <text evidence="2">Belongs to the fimbrial protein family.</text>
</comment>
<reference evidence="8 9" key="3">
    <citation type="submission" date="2018-12" db="EMBL/GenBank/DDBJ databases">
        <authorList>
            <consortium name="Pathogen Informatics"/>
        </authorList>
    </citation>
    <scope>NUCLEOTIDE SEQUENCE [LARGE SCALE GENOMIC DNA]</scope>
    <source>
        <strain evidence="8 9">NCTC5773</strain>
    </source>
</reference>
<dbReference type="InterPro" id="IPR008966">
    <property type="entry name" value="Adhesion_dom_sf"/>
</dbReference>
<dbReference type="InterPro" id="IPR036937">
    <property type="entry name" value="Adhesion_dom_fimbrial_sf"/>
</dbReference>
<keyword evidence="4" id="KW-0281">Fimbrium</keyword>
<feature type="signal peptide" evidence="5">
    <location>
        <begin position="1"/>
        <end position="33"/>
    </location>
</feature>
<dbReference type="Pfam" id="PF00419">
    <property type="entry name" value="Fimbrial"/>
    <property type="match status" value="1"/>
</dbReference>
<evidence type="ECO:0000256" key="5">
    <source>
        <dbReference type="SAM" id="SignalP"/>
    </source>
</evidence>